<comment type="caution">
    <text evidence="4">The sequence shown here is derived from an EMBL/GenBank/DDBJ whole genome shotgun (WGS) entry which is preliminary data.</text>
</comment>
<dbReference type="Proteomes" id="UP001443914">
    <property type="component" value="Unassembled WGS sequence"/>
</dbReference>
<dbReference type="PROSITE" id="PS50004">
    <property type="entry name" value="C2"/>
    <property type="match status" value="1"/>
</dbReference>
<dbReference type="PANTHER" id="PTHR46502">
    <property type="entry name" value="C2 DOMAIN-CONTAINING"/>
    <property type="match status" value="1"/>
</dbReference>
<organism evidence="4 5">
    <name type="scientific">Saponaria officinalis</name>
    <name type="common">Common soapwort</name>
    <name type="synonym">Lychnis saponaria</name>
    <dbReference type="NCBI Taxonomy" id="3572"/>
    <lineage>
        <taxon>Eukaryota</taxon>
        <taxon>Viridiplantae</taxon>
        <taxon>Streptophyta</taxon>
        <taxon>Embryophyta</taxon>
        <taxon>Tracheophyta</taxon>
        <taxon>Spermatophyta</taxon>
        <taxon>Magnoliopsida</taxon>
        <taxon>eudicotyledons</taxon>
        <taxon>Gunneridae</taxon>
        <taxon>Pentapetalae</taxon>
        <taxon>Caryophyllales</taxon>
        <taxon>Caryophyllaceae</taxon>
        <taxon>Caryophylleae</taxon>
        <taxon>Saponaria</taxon>
    </lineage>
</organism>
<protein>
    <recommendedName>
        <fullName evidence="3">C2 domain-containing protein</fullName>
    </recommendedName>
</protein>
<sequence>MTQGLLEILLVEAHGLPHTDFLHKIDPYVLVYYKGQERKTTIARRQGRNPKWNEQLKFRAEYPGSGSDYKLTFKVMDHDTFSSDDFLGQTTIYVDDLLSLGVENGYYEMSTTKYRLDAANGTYCGDIKIGVKFTCKNTKVDENEEFGGWKDSNYE</sequence>
<evidence type="ECO:0000256" key="2">
    <source>
        <dbReference type="ARBA" id="ARBA00022837"/>
    </source>
</evidence>
<feature type="domain" description="C2" evidence="3">
    <location>
        <begin position="1"/>
        <end position="107"/>
    </location>
</feature>
<reference evidence="4" key="1">
    <citation type="submission" date="2024-03" db="EMBL/GenBank/DDBJ databases">
        <title>WGS assembly of Saponaria officinalis var. Norfolk2.</title>
        <authorList>
            <person name="Jenkins J."/>
            <person name="Shu S."/>
            <person name="Grimwood J."/>
            <person name="Barry K."/>
            <person name="Goodstein D."/>
            <person name="Schmutz J."/>
            <person name="Leebens-Mack J."/>
            <person name="Osbourn A."/>
        </authorList>
    </citation>
    <scope>NUCLEOTIDE SEQUENCE [LARGE SCALE GENOMIC DNA]</scope>
    <source>
        <strain evidence="4">JIC</strain>
    </source>
</reference>
<name>A0AAW1M8I4_SAPOF</name>
<keyword evidence="1" id="KW-0479">Metal-binding</keyword>
<keyword evidence="2" id="KW-0106">Calcium</keyword>
<gene>
    <name evidence="4" type="ORF">RND81_03G173600</name>
</gene>
<evidence type="ECO:0000259" key="3">
    <source>
        <dbReference type="PROSITE" id="PS50004"/>
    </source>
</evidence>
<dbReference type="Pfam" id="PF00168">
    <property type="entry name" value="C2"/>
    <property type="match status" value="1"/>
</dbReference>
<dbReference type="AlphaFoldDB" id="A0AAW1M8I4"/>
<proteinExistence type="predicted"/>
<evidence type="ECO:0000256" key="1">
    <source>
        <dbReference type="ARBA" id="ARBA00022723"/>
    </source>
</evidence>
<dbReference type="EMBL" id="JBDFQZ010000003">
    <property type="protein sequence ID" value="KAK9742445.1"/>
    <property type="molecule type" value="Genomic_DNA"/>
</dbReference>
<evidence type="ECO:0000313" key="5">
    <source>
        <dbReference type="Proteomes" id="UP001443914"/>
    </source>
</evidence>
<evidence type="ECO:0000313" key="4">
    <source>
        <dbReference type="EMBL" id="KAK9742445.1"/>
    </source>
</evidence>
<dbReference type="Gene3D" id="2.60.40.150">
    <property type="entry name" value="C2 domain"/>
    <property type="match status" value="1"/>
</dbReference>
<dbReference type="GO" id="GO:0046872">
    <property type="term" value="F:metal ion binding"/>
    <property type="evidence" value="ECO:0007669"/>
    <property type="project" value="UniProtKB-KW"/>
</dbReference>
<keyword evidence="5" id="KW-1185">Reference proteome</keyword>
<dbReference type="PANTHER" id="PTHR46502:SF15">
    <property type="entry name" value="16 KDA PHLOEM PROTEIN 1"/>
    <property type="match status" value="1"/>
</dbReference>
<dbReference type="InterPro" id="IPR000008">
    <property type="entry name" value="C2_dom"/>
</dbReference>
<dbReference type="InterPro" id="IPR035892">
    <property type="entry name" value="C2_domain_sf"/>
</dbReference>
<accession>A0AAW1M8I4</accession>
<dbReference type="SUPFAM" id="SSF49562">
    <property type="entry name" value="C2 domain (Calcium/lipid-binding domain, CaLB)"/>
    <property type="match status" value="1"/>
</dbReference>
<dbReference type="SMART" id="SM00239">
    <property type="entry name" value="C2"/>
    <property type="match status" value="1"/>
</dbReference>